<dbReference type="EMBL" id="KN837110">
    <property type="protein sequence ID" value="KIJ45861.1"/>
    <property type="molecule type" value="Genomic_DNA"/>
</dbReference>
<evidence type="ECO:0000313" key="4">
    <source>
        <dbReference type="Proteomes" id="UP000054279"/>
    </source>
</evidence>
<dbReference type="PANTHER" id="PTHR11709:SF511">
    <property type="entry name" value="LACCASE"/>
    <property type="match status" value="1"/>
</dbReference>
<dbReference type="InterPro" id="IPR045087">
    <property type="entry name" value="Cu-oxidase_fam"/>
</dbReference>
<accession>A0A0C9W3S7</accession>
<dbReference type="FunFam" id="2.60.40.420:FF:000045">
    <property type="entry name" value="Laccase 2"/>
    <property type="match status" value="1"/>
</dbReference>
<dbReference type="GO" id="GO:0016491">
    <property type="term" value="F:oxidoreductase activity"/>
    <property type="evidence" value="ECO:0007669"/>
    <property type="project" value="UniProtKB-ARBA"/>
</dbReference>
<dbReference type="InterPro" id="IPR008972">
    <property type="entry name" value="Cupredoxin"/>
</dbReference>
<dbReference type="SUPFAM" id="SSF49503">
    <property type="entry name" value="Cupredoxins"/>
    <property type="match status" value="2"/>
</dbReference>
<dbReference type="OrthoDB" id="2121828at2759"/>
<evidence type="ECO:0000259" key="2">
    <source>
        <dbReference type="Pfam" id="PF00394"/>
    </source>
</evidence>
<dbReference type="Gene3D" id="2.60.40.420">
    <property type="entry name" value="Cupredoxins - blue copper proteins"/>
    <property type="match status" value="2"/>
</dbReference>
<keyword evidence="4" id="KW-1185">Reference proteome</keyword>
<dbReference type="AlphaFoldDB" id="A0A0C9W3S7"/>
<reference evidence="3 4" key="1">
    <citation type="submission" date="2014-06" db="EMBL/GenBank/DDBJ databases">
        <title>Evolutionary Origins and Diversification of the Mycorrhizal Mutualists.</title>
        <authorList>
            <consortium name="DOE Joint Genome Institute"/>
            <consortium name="Mycorrhizal Genomics Consortium"/>
            <person name="Kohler A."/>
            <person name="Kuo A."/>
            <person name="Nagy L.G."/>
            <person name="Floudas D."/>
            <person name="Copeland A."/>
            <person name="Barry K.W."/>
            <person name="Cichocki N."/>
            <person name="Veneault-Fourrey C."/>
            <person name="LaButti K."/>
            <person name="Lindquist E.A."/>
            <person name="Lipzen A."/>
            <person name="Lundell T."/>
            <person name="Morin E."/>
            <person name="Murat C."/>
            <person name="Riley R."/>
            <person name="Ohm R."/>
            <person name="Sun H."/>
            <person name="Tunlid A."/>
            <person name="Henrissat B."/>
            <person name="Grigoriev I.V."/>
            <person name="Hibbett D.S."/>
            <person name="Martin F."/>
        </authorList>
    </citation>
    <scope>NUCLEOTIDE SEQUENCE [LARGE SCALE GENOMIC DNA]</scope>
    <source>
        <strain evidence="3 4">SS14</strain>
    </source>
</reference>
<comment type="similarity">
    <text evidence="1">Belongs to the multicopper oxidase family.</text>
</comment>
<name>A0A0C9W3S7_SPHS4</name>
<organism evidence="3 4">
    <name type="scientific">Sphaerobolus stellatus (strain SS14)</name>
    <dbReference type="NCBI Taxonomy" id="990650"/>
    <lineage>
        <taxon>Eukaryota</taxon>
        <taxon>Fungi</taxon>
        <taxon>Dikarya</taxon>
        <taxon>Basidiomycota</taxon>
        <taxon>Agaricomycotina</taxon>
        <taxon>Agaricomycetes</taxon>
        <taxon>Phallomycetidae</taxon>
        <taxon>Geastrales</taxon>
        <taxon>Sphaerobolaceae</taxon>
        <taxon>Sphaerobolus</taxon>
    </lineage>
</organism>
<feature type="domain" description="Plastocyanin-like" evidence="2">
    <location>
        <begin position="58"/>
        <end position="173"/>
    </location>
</feature>
<protein>
    <submittedName>
        <fullName evidence="3">Multicopper oxidase</fullName>
    </submittedName>
</protein>
<gene>
    <name evidence="3" type="ORF">M422DRAFT_166020</name>
</gene>
<dbReference type="Pfam" id="PF00394">
    <property type="entry name" value="Cu-oxidase"/>
    <property type="match status" value="1"/>
</dbReference>
<dbReference type="InterPro" id="IPR001117">
    <property type="entry name" value="Cu-oxidase_2nd"/>
</dbReference>
<proteinExistence type="inferred from homology"/>
<evidence type="ECO:0000256" key="1">
    <source>
        <dbReference type="ARBA" id="ARBA00010609"/>
    </source>
</evidence>
<evidence type="ECO:0000313" key="3">
    <source>
        <dbReference type="EMBL" id="KIJ45861.1"/>
    </source>
</evidence>
<dbReference type="PANTHER" id="PTHR11709">
    <property type="entry name" value="MULTI-COPPER OXIDASE"/>
    <property type="match status" value="1"/>
</dbReference>
<dbReference type="Proteomes" id="UP000054279">
    <property type="component" value="Unassembled WGS sequence"/>
</dbReference>
<sequence>MYWYTFYFIRLQALIIYPVIPYRYHSHLSTQYVDGIRGPLVIYDPQHPHKNLYDVDDESTIITLSDWYHTPGLDATEAWLAGGAEPVPDFGLINSAGRYSGCPEVQRARINVTKGKRYRFRIVSISAEGFFDFAIQGHSLTVLEAGGSNHVPYTMDSIQILLGKRYSVVVRINFSMLRYSPRSS</sequence>
<dbReference type="HOGENOM" id="CLU_093363_1_0_1"/>